<comment type="caution">
    <text evidence="1">The sequence shown here is derived from an EMBL/GenBank/DDBJ whole genome shotgun (WGS) entry which is preliminary data.</text>
</comment>
<proteinExistence type="predicted"/>
<gene>
    <name evidence="1" type="ORF">C1634_000480</name>
</gene>
<organism evidence="1 2">
    <name type="scientific">Chryseobacterium viscerum</name>
    <dbReference type="NCBI Taxonomy" id="1037377"/>
    <lineage>
        <taxon>Bacteria</taxon>
        <taxon>Pseudomonadati</taxon>
        <taxon>Bacteroidota</taxon>
        <taxon>Flavobacteriia</taxon>
        <taxon>Flavobacteriales</taxon>
        <taxon>Weeksellaceae</taxon>
        <taxon>Chryseobacterium group</taxon>
        <taxon>Chryseobacterium</taxon>
    </lineage>
</organism>
<name>A0A316X4V0_9FLAO</name>
<accession>A0A316X4V0</accession>
<sequence length="43" mass="5144">MTNQNYQVQYKKCQGSFCNNTCKDSFCRCSRSCIYHRCCCQYP</sequence>
<protein>
    <submittedName>
        <fullName evidence="1">Uncharacterized protein</fullName>
    </submittedName>
</protein>
<dbReference type="Proteomes" id="UP000236413">
    <property type="component" value="Unassembled WGS sequence"/>
</dbReference>
<evidence type="ECO:0000313" key="2">
    <source>
        <dbReference type="Proteomes" id="UP000236413"/>
    </source>
</evidence>
<dbReference type="EMBL" id="PPEG02000001">
    <property type="protein sequence ID" value="PWN65840.1"/>
    <property type="molecule type" value="Genomic_DNA"/>
</dbReference>
<evidence type="ECO:0000313" key="1">
    <source>
        <dbReference type="EMBL" id="PWN65840.1"/>
    </source>
</evidence>
<reference evidence="1 2" key="1">
    <citation type="submission" date="2018-04" db="EMBL/GenBank/DDBJ databases">
        <title>Chryseobacterium oncorhynchi 701B-08T from rainbow trout, and Chryseobacterium viscerum 687B-08T from diseased fish.</title>
        <authorList>
            <person name="Jeong J.-J."/>
            <person name="Lee Y.J."/>
            <person name="Pathiraja D."/>
            <person name="Park B."/>
            <person name="Choi I.-G."/>
            <person name="Kim K.D."/>
        </authorList>
    </citation>
    <scope>NUCLEOTIDE SEQUENCE [LARGE SCALE GENOMIC DNA]</scope>
    <source>
        <strain evidence="1 2">687B-08</strain>
    </source>
</reference>
<dbReference type="AlphaFoldDB" id="A0A316X4V0"/>